<dbReference type="AlphaFoldDB" id="A0A0K9P5D5"/>
<sequence>MRLRLSSFRCCLLGIFYFVGFCHSIRDFEEQGGNSGGMLENDYIIVGGGAAGCSLAATLSQKYRVLLIERGGSPYGNPNIENMENFVNNLLETSVSSPSQVFISEDGVLNNRGRVLGGSTAINAGFYSRASTEYIARAGWNLGLVNESYRWVEDVVAYEPVLANWQSAMMDGLIEVGVTPDNGFTYQHMYGTKVGGTIFDQNGTRHTAADLLRNYADHQRLTVILNATVTEILFRSNNENPSAYGIVYRDLTGARSNHSVYLKEGGKGEIIVCAGAIGSPQLLMLSGIGPKKQLEKLGINVILDQPIVGQNISDVPMNAVFVPSPSPVDVSLVQVAGITHQDTYIEALSGLYIPGYTYDGPLPNNNSTSATFSGGLFVEKIKEVKSRGSLELLTINPDDNPKVRYNYLSNPSDLRKCVEGMRIIEKTIESKSFARFKYPSISALDTFKSTAMAQNNPNATTSFQKFCKETVSTIWHYHGGCEVDHVVDRDYKVIGVDALRVVDGSTFHFSPGTNPQATVMMLGRYVGVNILQQTK</sequence>
<dbReference type="Gene3D" id="3.50.50.60">
    <property type="entry name" value="FAD/NAD(P)-binding domain"/>
    <property type="match status" value="1"/>
</dbReference>
<comment type="cofactor">
    <cofactor evidence="3">
        <name>FAD</name>
        <dbReference type="ChEBI" id="CHEBI:57692"/>
    </cofactor>
</comment>
<dbReference type="OrthoDB" id="269227at2759"/>
<feature type="binding site" evidence="3">
    <location>
        <position position="115"/>
    </location>
    <ligand>
        <name>FAD</name>
        <dbReference type="ChEBI" id="CHEBI:57692"/>
    </ligand>
</feature>
<comment type="caution">
    <text evidence="9">The sequence shown here is derived from an EMBL/GenBank/DDBJ whole genome shotgun (WGS) entry which is preliminary data.</text>
</comment>
<keyword evidence="3 5" id="KW-0274">FAD</keyword>
<dbReference type="Pfam" id="PF00732">
    <property type="entry name" value="GMC_oxred_N"/>
    <property type="match status" value="1"/>
</dbReference>
<accession>A0A0K9P5D5</accession>
<feature type="domain" description="Glucose-methanol-choline oxidoreductase N-terminal" evidence="8">
    <location>
        <begin position="275"/>
        <end position="289"/>
    </location>
</feature>
<dbReference type="STRING" id="29655.A0A0K9P5D5"/>
<dbReference type="PROSITE" id="PS00623">
    <property type="entry name" value="GMC_OXRED_1"/>
    <property type="match status" value="1"/>
</dbReference>
<dbReference type="OMA" id="DYSECVM"/>
<proteinExistence type="inferred from homology"/>
<feature type="binding site" evidence="3">
    <location>
        <begin position="515"/>
        <end position="516"/>
    </location>
    <ligand>
        <name>FAD</name>
        <dbReference type="ChEBI" id="CHEBI:57692"/>
    </ligand>
</feature>
<dbReference type="PANTHER" id="PTHR45968">
    <property type="entry name" value="OSJNBA0019K04.7 PROTEIN"/>
    <property type="match status" value="1"/>
</dbReference>
<evidence type="ECO:0000259" key="8">
    <source>
        <dbReference type="PROSITE" id="PS00624"/>
    </source>
</evidence>
<dbReference type="Pfam" id="PF05199">
    <property type="entry name" value="GMC_oxred_C"/>
    <property type="match status" value="1"/>
</dbReference>
<evidence type="ECO:0000256" key="2">
    <source>
        <dbReference type="ARBA" id="ARBA00022729"/>
    </source>
</evidence>
<evidence type="ECO:0000259" key="7">
    <source>
        <dbReference type="PROSITE" id="PS00623"/>
    </source>
</evidence>
<evidence type="ECO:0000256" key="5">
    <source>
        <dbReference type="RuleBase" id="RU003968"/>
    </source>
</evidence>
<dbReference type="Gene3D" id="3.30.410.40">
    <property type="match status" value="1"/>
</dbReference>
<feature type="domain" description="Glucose-methanol-choline oxidoreductase N-terminal" evidence="7">
    <location>
        <begin position="113"/>
        <end position="136"/>
    </location>
</feature>
<reference evidence="10" key="1">
    <citation type="journal article" date="2016" name="Nature">
        <title>The genome of the seagrass Zostera marina reveals angiosperm adaptation to the sea.</title>
        <authorList>
            <person name="Olsen J.L."/>
            <person name="Rouze P."/>
            <person name="Verhelst B."/>
            <person name="Lin Y.-C."/>
            <person name="Bayer T."/>
            <person name="Collen J."/>
            <person name="Dattolo E."/>
            <person name="De Paoli E."/>
            <person name="Dittami S."/>
            <person name="Maumus F."/>
            <person name="Michel G."/>
            <person name="Kersting A."/>
            <person name="Lauritano C."/>
            <person name="Lohaus R."/>
            <person name="Toepel M."/>
            <person name="Tonon T."/>
            <person name="Vanneste K."/>
            <person name="Amirebrahimi M."/>
            <person name="Brakel J."/>
            <person name="Bostroem C."/>
            <person name="Chovatia M."/>
            <person name="Grimwood J."/>
            <person name="Jenkins J.W."/>
            <person name="Jueterbock A."/>
            <person name="Mraz A."/>
            <person name="Stam W.T."/>
            <person name="Tice H."/>
            <person name="Bornberg-Bauer E."/>
            <person name="Green P.J."/>
            <person name="Pearson G.A."/>
            <person name="Procaccini G."/>
            <person name="Duarte C.M."/>
            <person name="Schmutz J."/>
            <person name="Reusch T.B.H."/>
            <person name="Van de Peer Y."/>
        </authorList>
    </citation>
    <scope>NUCLEOTIDE SEQUENCE [LARGE SCALE GENOMIC DNA]</scope>
    <source>
        <strain evidence="10">cv. Finnish</strain>
    </source>
</reference>
<evidence type="ECO:0000256" key="1">
    <source>
        <dbReference type="ARBA" id="ARBA00010790"/>
    </source>
</evidence>
<evidence type="ECO:0000313" key="10">
    <source>
        <dbReference type="Proteomes" id="UP000036987"/>
    </source>
</evidence>
<dbReference type="InterPro" id="IPR007867">
    <property type="entry name" value="GMC_OxRtase_C"/>
</dbReference>
<dbReference type="Proteomes" id="UP000036987">
    <property type="component" value="Unassembled WGS sequence"/>
</dbReference>
<dbReference type="PANTHER" id="PTHR45968:SF3">
    <property type="entry name" value="OS04G0573100 PROTEIN"/>
    <property type="match status" value="1"/>
</dbReference>
<evidence type="ECO:0000313" key="9">
    <source>
        <dbReference type="EMBL" id="KMZ64204.1"/>
    </source>
</evidence>
<organism evidence="9 10">
    <name type="scientific">Zostera marina</name>
    <name type="common">Eelgrass</name>
    <dbReference type="NCBI Taxonomy" id="29655"/>
    <lineage>
        <taxon>Eukaryota</taxon>
        <taxon>Viridiplantae</taxon>
        <taxon>Streptophyta</taxon>
        <taxon>Embryophyta</taxon>
        <taxon>Tracheophyta</taxon>
        <taxon>Spermatophyta</taxon>
        <taxon>Magnoliopsida</taxon>
        <taxon>Liliopsida</taxon>
        <taxon>Zosteraceae</taxon>
        <taxon>Zostera</taxon>
    </lineage>
</organism>
<feature type="binding site" evidence="3">
    <location>
        <position position="229"/>
    </location>
    <ligand>
        <name>FAD</name>
        <dbReference type="ChEBI" id="CHEBI:57692"/>
    </ligand>
</feature>
<dbReference type="GO" id="GO:0016614">
    <property type="term" value="F:oxidoreductase activity, acting on CH-OH group of donors"/>
    <property type="evidence" value="ECO:0007669"/>
    <property type="project" value="InterPro"/>
</dbReference>
<dbReference type="EMBL" id="LFYR01001173">
    <property type="protein sequence ID" value="KMZ64204.1"/>
    <property type="molecule type" value="Genomic_DNA"/>
</dbReference>
<evidence type="ECO:0000256" key="4">
    <source>
        <dbReference type="PIRSR" id="PIRSR000137-3"/>
    </source>
</evidence>
<dbReference type="SUPFAM" id="SSF54373">
    <property type="entry name" value="FAD-linked reductases, C-terminal domain"/>
    <property type="match status" value="1"/>
</dbReference>
<gene>
    <name evidence="9" type="ORF">ZOSMA_37G00840</name>
</gene>
<dbReference type="PIRSF" id="PIRSF000137">
    <property type="entry name" value="Alcohol_oxidase"/>
    <property type="match status" value="1"/>
</dbReference>
<keyword evidence="5" id="KW-0285">Flavoprotein</keyword>
<dbReference type="PROSITE" id="PS00624">
    <property type="entry name" value="GMC_OXRED_2"/>
    <property type="match status" value="1"/>
</dbReference>
<feature type="disulfide bond" evidence="4">
    <location>
        <begin position="417"/>
        <end position="467"/>
    </location>
</feature>
<keyword evidence="4" id="KW-1015">Disulfide bond</keyword>
<protein>
    <submittedName>
        <fullName evidence="9">Glucose-methanol-choline (GMC) oxidoreductase family protein</fullName>
    </submittedName>
</protein>
<feature type="binding site" evidence="3">
    <location>
        <position position="504"/>
    </location>
    <ligand>
        <name>FAD</name>
        <dbReference type="ChEBI" id="CHEBI:57692"/>
    </ligand>
</feature>
<evidence type="ECO:0000256" key="6">
    <source>
        <dbReference type="SAM" id="SignalP"/>
    </source>
</evidence>
<feature type="chain" id="PRO_5005527417" evidence="6">
    <location>
        <begin position="25"/>
        <end position="535"/>
    </location>
</feature>
<dbReference type="InterPro" id="IPR051871">
    <property type="entry name" value="GMC_Oxidoreductase-Related"/>
</dbReference>
<dbReference type="InterPro" id="IPR036188">
    <property type="entry name" value="FAD/NAD-bd_sf"/>
</dbReference>
<dbReference type="InterPro" id="IPR000172">
    <property type="entry name" value="GMC_OxRdtase_N"/>
</dbReference>
<evidence type="ECO:0000256" key="3">
    <source>
        <dbReference type="PIRSR" id="PIRSR000137-2"/>
    </source>
</evidence>
<dbReference type="GO" id="GO:0050660">
    <property type="term" value="F:flavin adenine dinucleotide binding"/>
    <property type="evidence" value="ECO:0007669"/>
    <property type="project" value="InterPro"/>
</dbReference>
<dbReference type="InterPro" id="IPR012132">
    <property type="entry name" value="GMC_OxRdtase"/>
</dbReference>
<comment type="similarity">
    <text evidence="1 5">Belongs to the GMC oxidoreductase family.</text>
</comment>
<name>A0A0K9P5D5_ZOSMR</name>
<keyword evidence="2 6" id="KW-0732">Signal</keyword>
<feature type="signal peptide" evidence="6">
    <location>
        <begin position="1"/>
        <end position="24"/>
    </location>
</feature>
<feature type="binding site" evidence="3">
    <location>
        <begin position="475"/>
        <end position="476"/>
    </location>
    <ligand>
        <name>FAD</name>
        <dbReference type="ChEBI" id="CHEBI:57692"/>
    </ligand>
</feature>
<dbReference type="SUPFAM" id="SSF51905">
    <property type="entry name" value="FAD/NAD(P)-binding domain"/>
    <property type="match status" value="1"/>
</dbReference>
<keyword evidence="10" id="KW-1185">Reference proteome</keyword>